<evidence type="ECO:0000313" key="2">
    <source>
        <dbReference type="Proteomes" id="UP001243989"/>
    </source>
</evidence>
<dbReference type="GeneID" id="85476137"/>
<evidence type="ECO:0000313" key="1">
    <source>
        <dbReference type="EMBL" id="KAK1624111.1"/>
    </source>
</evidence>
<dbReference type="AlphaFoldDB" id="A0AAI9ZIP4"/>
<sequence length="157" mass="18144">MHFPPKILAMMMAWCDRETLRALALCSNLFQVICTPLLYKRDLQSFVPRSIAWAISECEDDSISLRVLHQAGQLGADFRRRLPYDCYLRHCGIDVFESRRDCSFRGTELLSAFQLALLLGRDKIVAFFLQNGFYNQDLMIDDGVWPLLQLKATYASR</sequence>
<reference evidence="1" key="1">
    <citation type="submission" date="2021-06" db="EMBL/GenBank/DDBJ databases">
        <title>Comparative genomics, transcriptomics and evolutionary studies reveal genomic signatures of adaptation to plant cell wall in hemibiotrophic fungi.</title>
        <authorList>
            <consortium name="DOE Joint Genome Institute"/>
            <person name="Baroncelli R."/>
            <person name="Diaz J.F."/>
            <person name="Benocci T."/>
            <person name="Peng M."/>
            <person name="Battaglia E."/>
            <person name="Haridas S."/>
            <person name="Andreopoulos W."/>
            <person name="Labutti K."/>
            <person name="Pangilinan J."/>
            <person name="Floch G.L."/>
            <person name="Makela M.R."/>
            <person name="Henrissat B."/>
            <person name="Grigoriev I.V."/>
            <person name="Crouch J.A."/>
            <person name="De Vries R.P."/>
            <person name="Sukno S.A."/>
            <person name="Thon M.R."/>
        </authorList>
    </citation>
    <scope>NUCLEOTIDE SEQUENCE</scope>
    <source>
        <strain evidence="1">CBS 102054</strain>
    </source>
</reference>
<dbReference type="EMBL" id="JAHMHQ010000025">
    <property type="protein sequence ID" value="KAK1624111.1"/>
    <property type="molecule type" value="Genomic_DNA"/>
</dbReference>
<comment type="caution">
    <text evidence="1">The sequence shown here is derived from an EMBL/GenBank/DDBJ whole genome shotgun (WGS) entry which is preliminary data.</text>
</comment>
<keyword evidence="2" id="KW-1185">Reference proteome</keyword>
<organism evidence="1 2">
    <name type="scientific">Colletotrichum phormii</name>
    <dbReference type="NCBI Taxonomy" id="359342"/>
    <lineage>
        <taxon>Eukaryota</taxon>
        <taxon>Fungi</taxon>
        <taxon>Dikarya</taxon>
        <taxon>Ascomycota</taxon>
        <taxon>Pezizomycotina</taxon>
        <taxon>Sordariomycetes</taxon>
        <taxon>Hypocreomycetidae</taxon>
        <taxon>Glomerellales</taxon>
        <taxon>Glomerellaceae</taxon>
        <taxon>Colletotrichum</taxon>
        <taxon>Colletotrichum acutatum species complex</taxon>
    </lineage>
</organism>
<dbReference type="Proteomes" id="UP001243989">
    <property type="component" value="Unassembled WGS sequence"/>
</dbReference>
<gene>
    <name evidence="1" type="ORF">BDP81DRAFT_437928</name>
</gene>
<evidence type="ECO:0008006" key="3">
    <source>
        <dbReference type="Google" id="ProtNLM"/>
    </source>
</evidence>
<proteinExistence type="predicted"/>
<name>A0AAI9ZIP4_9PEZI</name>
<protein>
    <recommendedName>
        <fullName evidence="3">F-box domain-containing protein</fullName>
    </recommendedName>
</protein>
<dbReference type="RefSeq" id="XP_060440106.1">
    <property type="nucleotide sequence ID" value="XM_060591275.1"/>
</dbReference>
<accession>A0AAI9ZIP4</accession>